<proteinExistence type="predicted"/>
<reference evidence="1" key="1">
    <citation type="submission" date="2021-06" db="EMBL/GenBank/DDBJ databases">
        <authorList>
            <person name="Kallberg Y."/>
            <person name="Tangrot J."/>
            <person name="Rosling A."/>
        </authorList>
    </citation>
    <scope>NUCLEOTIDE SEQUENCE</scope>
    <source>
        <strain evidence="1">MA461A</strain>
    </source>
</reference>
<evidence type="ECO:0000313" key="1">
    <source>
        <dbReference type="EMBL" id="CAG8801823.1"/>
    </source>
</evidence>
<accession>A0ACA9RQL0</accession>
<protein>
    <submittedName>
        <fullName evidence="1">37097_t:CDS:1</fullName>
    </submittedName>
</protein>
<dbReference type="Proteomes" id="UP000789920">
    <property type="component" value="Unassembled WGS sequence"/>
</dbReference>
<gene>
    <name evidence="1" type="ORF">RPERSI_LOCUS21190</name>
</gene>
<evidence type="ECO:0000313" key="2">
    <source>
        <dbReference type="Proteomes" id="UP000789920"/>
    </source>
</evidence>
<feature type="non-terminal residue" evidence="1">
    <location>
        <position position="40"/>
    </location>
</feature>
<sequence length="40" mass="4778">EKWLAQYSYQILNSPYNQSLTQLPQINNILNNDFIQTYNS</sequence>
<dbReference type="EMBL" id="CAJVQC010061490">
    <property type="protein sequence ID" value="CAG8801823.1"/>
    <property type="molecule type" value="Genomic_DNA"/>
</dbReference>
<organism evidence="1 2">
    <name type="scientific">Racocetra persica</name>
    <dbReference type="NCBI Taxonomy" id="160502"/>
    <lineage>
        <taxon>Eukaryota</taxon>
        <taxon>Fungi</taxon>
        <taxon>Fungi incertae sedis</taxon>
        <taxon>Mucoromycota</taxon>
        <taxon>Glomeromycotina</taxon>
        <taxon>Glomeromycetes</taxon>
        <taxon>Diversisporales</taxon>
        <taxon>Gigasporaceae</taxon>
        <taxon>Racocetra</taxon>
    </lineage>
</organism>
<feature type="non-terminal residue" evidence="1">
    <location>
        <position position="1"/>
    </location>
</feature>
<name>A0ACA9RQL0_9GLOM</name>
<comment type="caution">
    <text evidence="1">The sequence shown here is derived from an EMBL/GenBank/DDBJ whole genome shotgun (WGS) entry which is preliminary data.</text>
</comment>
<keyword evidence="2" id="KW-1185">Reference proteome</keyword>